<evidence type="ECO:0000313" key="2">
    <source>
        <dbReference type="Proteomes" id="UP000192333"/>
    </source>
</evidence>
<dbReference type="Proteomes" id="UP000192333">
    <property type="component" value="Chromosome I"/>
</dbReference>
<dbReference type="OrthoDB" id="839842at2"/>
<gene>
    <name evidence="1" type="ORF">SAMN00777080_1936</name>
</gene>
<keyword evidence="2" id="KW-1185">Reference proteome</keyword>
<dbReference type="RefSeq" id="WP_084120100.1">
    <property type="nucleotide sequence ID" value="NZ_LT838813.1"/>
</dbReference>
<protein>
    <submittedName>
        <fullName evidence="1">Uncharacterized protein</fullName>
    </submittedName>
</protein>
<sequence>MTTLAKSLFNDIKKGFKSIEPVVMLFSGTYLLIHGLKNKNYPLGAAGGMLLFRGGVDLGKIIEESDTQESITSDEP</sequence>
<dbReference type="EMBL" id="LT838813">
    <property type="protein sequence ID" value="SMD43346.1"/>
    <property type="molecule type" value="Genomic_DNA"/>
</dbReference>
<proteinExistence type="predicted"/>
<evidence type="ECO:0000313" key="1">
    <source>
        <dbReference type="EMBL" id="SMD43346.1"/>
    </source>
</evidence>
<reference evidence="2" key="1">
    <citation type="submission" date="2017-04" db="EMBL/GenBank/DDBJ databases">
        <authorList>
            <person name="Varghese N."/>
            <person name="Submissions S."/>
        </authorList>
    </citation>
    <scope>NUCLEOTIDE SEQUENCE [LARGE SCALE GENOMIC DNA]</scope>
    <source>
        <strain evidence="2">DSM 16537</strain>
    </source>
</reference>
<dbReference type="STRING" id="758820.SAMN00777080_1936"/>
<dbReference type="AlphaFoldDB" id="A0A1W2H4F0"/>
<organism evidence="1 2">
    <name type="scientific">Aquiflexum balticum DSM 16537</name>
    <dbReference type="NCBI Taxonomy" id="758820"/>
    <lineage>
        <taxon>Bacteria</taxon>
        <taxon>Pseudomonadati</taxon>
        <taxon>Bacteroidota</taxon>
        <taxon>Cytophagia</taxon>
        <taxon>Cytophagales</taxon>
        <taxon>Cyclobacteriaceae</taxon>
        <taxon>Aquiflexum</taxon>
    </lineage>
</organism>
<accession>A0A1W2H4F0</accession>
<name>A0A1W2H4F0_9BACT</name>